<dbReference type="HOGENOM" id="CLU_139638_1_3_9"/>
<dbReference type="NCBIfam" id="TIGR02473">
    <property type="entry name" value="flagell_FliJ"/>
    <property type="match status" value="1"/>
</dbReference>
<dbReference type="InParanoid" id="B2A347"/>
<dbReference type="PANTHER" id="PTHR38786">
    <property type="entry name" value="FLAGELLAR FLIJ PROTEIN"/>
    <property type="match status" value="1"/>
</dbReference>
<dbReference type="GO" id="GO:0044781">
    <property type="term" value="P:bacterial-type flagellum organization"/>
    <property type="evidence" value="ECO:0007669"/>
    <property type="project" value="UniProtKB-KW"/>
</dbReference>
<keyword evidence="4" id="KW-0813">Transport</keyword>
<dbReference type="GO" id="GO:0006935">
    <property type="term" value="P:chemotaxis"/>
    <property type="evidence" value="ECO:0007669"/>
    <property type="project" value="UniProtKB-KW"/>
</dbReference>
<keyword evidence="5" id="KW-1003">Cell membrane</keyword>
<dbReference type="GO" id="GO:0071973">
    <property type="term" value="P:bacterial-type flagellum-dependent cell motility"/>
    <property type="evidence" value="ECO:0007669"/>
    <property type="project" value="InterPro"/>
</dbReference>
<dbReference type="AlphaFoldDB" id="B2A347"/>
<keyword evidence="6" id="KW-0145">Chemotaxis</keyword>
<evidence type="ECO:0000313" key="13">
    <source>
        <dbReference type="Proteomes" id="UP000001683"/>
    </source>
</evidence>
<dbReference type="OrthoDB" id="2087173at2"/>
<feature type="coiled-coil region" evidence="11">
    <location>
        <begin position="26"/>
        <end position="115"/>
    </location>
</feature>
<keyword evidence="9" id="KW-0472">Membrane</keyword>
<dbReference type="Gene3D" id="1.10.287.1700">
    <property type="match status" value="1"/>
</dbReference>
<comment type="subcellular location">
    <subcellularLocation>
        <location evidence="1">Cell membrane</location>
        <topology evidence="1">Peripheral membrane protein</topology>
        <orientation evidence="1">Cytoplasmic side</orientation>
    </subcellularLocation>
</comment>
<dbReference type="GO" id="GO:0005886">
    <property type="term" value="C:plasma membrane"/>
    <property type="evidence" value="ECO:0007669"/>
    <property type="project" value="UniProtKB-SubCell"/>
</dbReference>
<reference evidence="12 13" key="1">
    <citation type="submission" date="2008-04" db="EMBL/GenBank/DDBJ databases">
        <title>Complete sequence of chromosome of Natranaerobius thermophilus JW/NM-WN-LF.</title>
        <authorList>
            <consortium name="US DOE Joint Genome Institute"/>
            <person name="Copeland A."/>
            <person name="Lucas S."/>
            <person name="Lapidus A."/>
            <person name="Glavina del Rio T."/>
            <person name="Dalin E."/>
            <person name="Tice H."/>
            <person name="Bruce D."/>
            <person name="Goodwin L."/>
            <person name="Pitluck S."/>
            <person name="Chertkov O."/>
            <person name="Brettin T."/>
            <person name="Detter J.C."/>
            <person name="Han C."/>
            <person name="Kuske C.R."/>
            <person name="Schmutz J."/>
            <person name="Larimer F."/>
            <person name="Land M."/>
            <person name="Hauser L."/>
            <person name="Kyrpides N."/>
            <person name="Lykidis A."/>
            <person name="Mesbah N.M."/>
            <person name="Wiegel J."/>
        </authorList>
    </citation>
    <scope>NUCLEOTIDE SEQUENCE [LARGE SCALE GENOMIC DNA]</scope>
    <source>
        <strain evidence="13">ATCC BAA-1301 / DSM 18059 / JW/NM-WN-LF</strain>
    </source>
</reference>
<dbReference type="InterPro" id="IPR052570">
    <property type="entry name" value="FliJ"/>
</dbReference>
<dbReference type="GO" id="GO:0009288">
    <property type="term" value="C:bacterial-type flagellum"/>
    <property type="evidence" value="ECO:0007669"/>
    <property type="project" value="InterPro"/>
</dbReference>
<evidence type="ECO:0000256" key="5">
    <source>
        <dbReference type="ARBA" id="ARBA00022475"/>
    </source>
</evidence>
<evidence type="ECO:0000256" key="10">
    <source>
        <dbReference type="ARBA" id="ARBA00023225"/>
    </source>
</evidence>
<organism evidence="12 13">
    <name type="scientific">Natranaerobius thermophilus (strain ATCC BAA-1301 / DSM 18059 / JW/NM-WN-LF)</name>
    <dbReference type="NCBI Taxonomy" id="457570"/>
    <lineage>
        <taxon>Bacteria</taxon>
        <taxon>Bacillati</taxon>
        <taxon>Bacillota</taxon>
        <taxon>Clostridia</taxon>
        <taxon>Natranaerobiales</taxon>
        <taxon>Natranaerobiaceae</taxon>
        <taxon>Natranaerobius</taxon>
    </lineage>
</organism>
<comment type="similarity">
    <text evidence="2">Belongs to the FliJ family.</text>
</comment>
<evidence type="ECO:0000256" key="9">
    <source>
        <dbReference type="ARBA" id="ARBA00023136"/>
    </source>
</evidence>
<keyword evidence="8" id="KW-0653">Protein transport</keyword>
<dbReference type="RefSeq" id="WP_012447852.1">
    <property type="nucleotide sequence ID" value="NC_010718.1"/>
</dbReference>
<dbReference type="eggNOG" id="COG2882">
    <property type="taxonomic scope" value="Bacteria"/>
</dbReference>
<dbReference type="InterPro" id="IPR053716">
    <property type="entry name" value="Flag_assembly_chemotaxis_eff"/>
</dbReference>
<dbReference type="EMBL" id="CP001034">
    <property type="protein sequence ID" value="ACB84978.1"/>
    <property type="molecule type" value="Genomic_DNA"/>
</dbReference>
<evidence type="ECO:0000256" key="8">
    <source>
        <dbReference type="ARBA" id="ARBA00022927"/>
    </source>
</evidence>
<reference evidence="12 13" key="2">
    <citation type="journal article" date="2011" name="J. Bacteriol.">
        <title>Complete genome sequence of the anaerobic, halophilic alkalithermophile Natranaerobius thermophilus JW/NM-WN-LF.</title>
        <authorList>
            <person name="Zhao B."/>
            <person name="Mesbah N.M."/>
            <person name="Dalin E."/>
            <person name="Goodwin L."/>
            <person name="Nolan M."/>
            <person name="Pitluck S."/>
            <person name="Chertkov O."/>
            <person name="Brettin T.S."/>
            <person name="Han J."/>
            <person name="Larimer F.W."/>
            <person name="Land M.L."/>
            <person name="Hauser L."/>
            <person name="Kyrpides N."/>
            <person name="Wiegel J."/>
        </authorList>
    </citation>
    <scope>NUCLEOTIDE SEQUENCE [LARGE SCALE GENOMIC DNA]</scope>
    <source>
        <strain evidence="13">ATCC BAA-1301 / DSM 18059 / JW/NM-WN-LF</strain>
    </source>
</reference>
<evidence type="ECO:0000313" key="12">
    <source>
        <dbReference type="EMBL" id="ACB84978.1"/>
    </source>
</evidence>
<name>B2A347_NATTJ</name>
<keyword evidence="13" id="KW-1185">Reference proteome</keyword>
<evidence type="ECO:0000256" key="2">
    <source>
        <dbReference type="ARBA" id="ARBA00010004"/>
    </source>
</evidence>
<dbReference type="Proteomes" id="UP000001683">
    <property type="component" value="Chromosome"/>
</dbReference>
<evidence type="ECO:0000256" key="6">
    <source>
        <dbReference type="ARBA" id="ARBA00022500"/>
    </source>
</evidence>
<protein>
    <recommendedName>
        <fullName evidence="3">Flagellar FliJ protein</fullName>
    </recommendedName>
</protein>
<keyword evidence="7" id="KW-1005">Bacterial flagellum biogenesis</keyword>
<evidence type="ECO:0000256" key="11">
    <source>
        <dbReference type="SAM" id="Coils"/>
    </source>
</evidence>
<sequence length="146" mass="18003">MKKFQFSLEKVLKVKERNEELKKKEFQRAQKYRDEQKQALDKLLDKRHELCEDILTKQKSPVKIENITHYYSYLSHLDDEIINKRHQLEDAEEQLEQARLNWIEAKREKKVLEKLEERQYEEYKQKVLKNEQKTLDELSVQFSYSR</sequence>
<dbReference type="FunCoup" id="B2A347">
    <property type="interactions" value="40"/>
</dbReference>
<keyword evidence="10" id="KW-1006">Bacterial flagellum protein export</keyword>
<dbReference type="PANTHER" id="PTHR38786:SF1">
    <property type="entry name" value="FLAGELLAR FLIJ PROTEIN"/>
    <property type="match status" value="1"/>
</dbReference>
<dbReference type="InterPro" id="IPR012823">
    <property type="entry name" value="Flagell_FliJ"/>
</dbReference>
<dbReference type="STRING" id="457570.Nther_1395"/>
<dbReference type="KEGG" id="nth:Nther_1395"/>
<gene>
    <name evidence="12" type="ordered locus">Nther_1395</name>
</gene>
<keyword evidence="12" id="KW-0969">Cilium</keyword>
<dbReference type="GO" id="GO:0015031">
    <property type="term" value="P:protein transport"/>
    <property type="evidence" value="ECO:0007669"/>
    <property type="project" value="UniProtKB-KW"/>
</dbReference>
<evidence type="ECO:0000256" key="7">
    <source>
        <dbReference type="ARBA" id="ARBA00022795"/>
    </source>
</evidence>
<evidence type="ECO:0000256" key="3">
    <source>
        <dbReference type="ARBA" id="ARBA00020392"/>
    </source>
</evidence>
<evidence type="ECO:0000256" key="4">
    <source>
        <dbReference type="ARBA" id="ARBA00022448"/>
    </source>
</evidence>
<keyword evidence="12" id="KW-0966">Cell projection</keyword>
<accession>B2A347</accession>
<dbReference type="Pfam" id="PF02050">
    <property type="entry name" value="FliJ"/>
    <property type="match status" value="1"/>
</dbReference>
<keyword evidence="12" id="KW-0282">Flagellum</keyword>
<proteinExistence type="inferred from homology"/>
<evidence type="ECO:0000256" key="1">
    <source>
        <dbReference type="ARBA" id="ARBA00004413"/>
    </source>
</evidence>
<keyword evidence="11" id="KW-0175">Coiled coil</keyword>